<dbReference type="InterPro" id="IPR016024">
    <property type="entry name" value="ARM-type_fold"/>
</dbReference>
<sequence>MANVVDRDQQWLVNCLTATKRLWIRLPFNQIPPVNIISFVTQILRVVLALLEDLYESVQLTAVSCLLMVLESLPNDAVEPVLFSLSIRPLNLQEQWIASNLKTSSMLSWHPGTEVELLGAVPVANGSGSYPFPLDAPRNTRFLFRSGTPTKDIAKSVIRLIFLLKPGGGALKHSEKLVNLVEQYYHPSNGGRGTYSLEPFLLFLVVTFQKHLQHEQHFSLQQHHCNRKKEKDIKAELHIGKYERTSFVNALLKFIDRGQHSKNESLTETVATETSILSYVVTSLAIPFLASRFHMAPEMSLLDSSDNEDNDVFLNLLMDSLSNALLGMDMATLEDNLDDPSFLPMIRFPEWLDEFFSCLFSLLQHLEPSNVLNEGLHSSATSGTFLALKKSSKYVKTNILPGAIAEVGLLCGACVHSNPEEAVIHLIEPILASIIPSLKRTPVTGFGGNGTFDPFASAKVFVLVDVECQDMIVSLPGVLTCLPDFTPSSRNERLENQGLSNFYIAGAIGSKVGGTELHEKAAEIIHATCKKPNDEWSNHRHAWKLESAAIIEPPVNFFVFSHSKGKRRPRWALIDKAYMHSTWRSSQSSYHLYRTHRDLSPLDHLLLLMDDLLKLALHNYETVKGHMLELSFMVVDPKAFLSYLLGILARYNLMANRVQLLLAMALKSNPSSSSKIVNETAVLLALKDELEDFTNAKERAKQCVAAEDLAGVLQSDINGLLEEWDSWMLDKLQNIVLAPIVESVPEWAACLHYAVTGMGKHGTRIPLLRQRIMDCLVRPLPDSVTTTVIYKHYTFLSAALVEISPPRMPIPELDIHIKLLEQFLDHMSHLSAHVREAIGINLCIVCSNIRLYVRFADNDTKEAGDMSLDFQLKGGSWVKFLTEQASDTAINIQNANHSDSLQIPTDFTSENGKSQLISLLKMDFQAIETSNKDLSTLAKAAFELLKWGIFWEPDLHTAVSVVVSSVMDSNWHTRSATLTYLRAFMYRHVKEHADAVLAQVLVDTSSSSSPPQTIGFIRSSDGMSHKMQSEPKMPDPFLISFPPVSSSISSSIFLCSRICCSPAVHVLPEHMLWLHGEPSPSFPNEDEPLGLLQQDEPPAVVPMWWQSLPLVILDIIVSSARKLSCNQ</sequence>
<protein>
    <submittedName>
        <fullName evidence="2">Proteasome activator Blm10, mid region</fullName>
    </submittedName>
</protein>
<name>A0AAN8VRW8_9MAGN</name>
<evidence type="ECO:0000259" key="1">
    <source>
        <dbReference type="Pfam" id="PF16507"/>
    </source>
</evidence>
<dbReference type="InterPro" id="IPR032430">
    <property type="entry name" value="Blm10_mid"/>
</dbReference>
<dbReference type="GO" id="GO:0016504">
    <property type="term" value="F:peptidase activator activity"/>
    <property type="evidence" value="ECO:0007669"/>
    <property type="project" value="InterPro"/>
</dbReference>
<gene>
    <name evidence="2" type="ORF">RJ641_034831</name>
</gene>
<dbReference type="EMBL" id="JBAMMX010000008">
    <property type="protein sequence ID" value="KAK6934676.1"/>
    <property type="molecule type" value="Genomic_DNA"/>
</dbReference>
<dbReference type="SUPFAM" id="SSF48371">
    <property type="entry name" value="ARM repeat"/>
    <property type="match status" value="1"/>
</dbReference>
<keyword evidence="3" id="KW-1185">Reference proteome</keyword>
<dbReference type="GO" id="GO:0005829">
    <property type="term" value="C:cytosol"/>
    <property type="evidence" value="ECO:0007669"/>
    <property type="project" value="TreeGrafter"/>
</dbReference>
<dbReference type="InterPro" id="IPR035309">
    <property type="entry name" value="PSME4"/>
</dbReference>
<accession>A0AAN8VRW8</accession>
<dbReference type="PANTHER" id="PTHR32170:SF3">
    <property type="entry name" value="PROTEASOME ACTIVATOR COMPLEX SUBUNIT 4"/>
    <property type="match status" value="1"/>
</dbReference>
<dbReference type="Pfam" id="PF16507">
    <property type="entry name" value="HEAT_PSME4_mid"/>
    <property type="match status" value="1"/>
</dbReference>
<proteinExistence type="predicted"/>
<evidence type="ECO:0000313" key="2">
    <source>
        <dbReference type="EMBL" id="KAK6934676.1"/>
    </source>
</evidence>
<dbReference type="Proteomes" id="UP001370490">
    <property type="component" value="Unassembled WGS sequence"/>
</dbReference>
<dbReference type="GO" id="GO:0005634">
    <property type="term" value="C:nucleus"/>
    <property type="evidence" value="ECO:0007669"/>
    <property type="project" value="TreeGrafter"/>
</dbReference>
<dbReference type="AlphaFoldDB" id="A0AAN8VRW8"/>
<dbReference type="GO" id="GO:0070628">
    <property type="term" value="F:proteasome binding"/>
    <property type="evidence" value="ECO:0007669"/>
    <property type="project" value="InterPro"/>
</dbReference>
<dbReference type="PANTHER" id="PTHR32170">
    <property type="entry name" value="PROTEASOME ACTIVATOR COMPLEX SUBUNIT 4"/>
    <property type="match status" value="1"/>
</dbReference>
<organism evidence="2 3">
    <name type="scientific">Dillenia turbinata</name>
    <dbReference type="NCBI Taxonomy" id="194707"/>
    <lineage>
        <taxon>Eukaryota</taxon>
        <taxon>Viridiplantae</taxon>
        <taxon>Streptophyta</taxon>
        <taxon>Embryophyta</taxon>
        <taxon>Tracheophyta</taxon>
        <taxon>Spermatophyta</taxon>
        <taxon>Magnoliopsida</taxon>
        <taxon>eudicotyledons</taxon>
        <taxon>Gunneridae</taxon>
        <taxon>Pentapetalae</taxon>
        <taxon>Dilleniales</taxon>
        <taxon>Dilleniaceae</taxon>
        <taxon>Dillenia</taxon>
    </lineage>
</organism>
<evidence type="ECO:0000313" key="3">
    <source>
        <dbReference type="Proteomes" id="UP001370490"/>
    </source>
</evidence>
<feature type="domain" description="Proteasome activator Blm10 middle HEAT repeats region" evidence="1">
    <location>
        <begin position="175"/>
        <end position="287"/>
    </location>
</feature>
<dbReference type="GO" id="GO:0010499">
    <property type="term" value="P:proteasomal ubiquitin-independent protein catabolic process"/>
    <property type="evidence" value="ECO:0007669"/>
    <property type="project" value="TreeGrafter"/>
</dbReference>
<dbReference type="GO" id="GO:0000502">
    <property type="term" value="C:proteasome complex"/>
    <property type="evidence" value="ECO:0007669"/>
    <property type="project" value="UniProtKB-KW"/>
</dbReference>
<comment type="caution">
    <text evidence="2">The sequence shown here is derived from an EMBL/GenBank/DDBJ whole genome shotgun (WGS) entry which is preliminary data.</text>
</comment>
<reference evidence="2 3" key="1">
    <citation type="submission" date="2023-12" db="EMBL/GenBank/DDBJ databases">
        <title>A high-quality genome assembly for Dillenia turbinata (Dilleniales).</title>
        <authorList>
            <person name="Chanderbali A."/>
        </authorList>
    </citation>
    <scope>NUCLEOTIDE SEQUENCE [LARGE SCALE GENOMIC DNA]</scope>
    <source>
        <strain evidence="2">LSX21</strain>
        <tissue evidence="2">Leaf</tissue>
    </source>
</reference>
<keyword evidence="2" id="KW-0647">Proteasome</keyword>